<dbReference type="AlphaFoldDB" id="A4WNS3"/>
<accession>A4WNS3</accession>
<dbReference type="STRING" id="349102.Rsph17025_0126"/>
<dbReference type="KEGG" id="rsq:Rsph17025_0126"/>
<dbReference type="eggNOG" id="ENOG50314F8">
    <property type="taxonomic scope" value="Bacteria"/>
</dbReference>
<protein>
    <submittedName>
        <fullName evidence="2">Uncharacterized protein</fullName>
    </submittedName>
</protein>
<organism evidence="2">
    <name type="scientific">Cereibacter sphaeroides (strain ATCC 17025 / ATH 2.4.3)</name>
    <name type="common">Rhodobacter sphaeroides</name>
    <dbReference type="NCBI Taxonomy" id="349102"/>
    <lineage>
        <taxon>Bacteria</taxon>
        <taxon>Pseudomonadati</taxon>
        <taxon>Pseudomonadota</taxon>
        <taxon>Alphaproteobacteria</taxon>
        <taxon>Rhodobacterales</taxon>
        <taxon>Paracoccaceae</taxon>
        <taxon>Cereibacter</taxon>
    </lineage>
</organism>
<sequence length="149" mass="16447">MKNPDALAGAVGADQNKTPYEEGPEAEPYPKRGLRAIALFQAIWAAHPHDAADIMTEELLRLSAGTPQHDVFGLVREDARWWASVASPAELVEYMAAAMRAVLNGRTALCLEHRKRLMAEIWRSLPEADRHSFLRRADPSGAFRSGSAQ</sequence>
<reference evidence="2" key="1">
    <citation type="submission" date="2007-04" db="EMBL/GenBank/DDBJ databases">
        <title>Complete sequence of chromosome of Rhodobacter sphaeroides ATCC 17025.</title>
        <authorList>
            <consortium name="US DOE Joint Genome Institute"/>
            <person name="Copeland A."/>
            <person name="Lucas S."/>
            <person name="Lapidus A."/>
            <person name="Barry K."/>
            <person name="Detter J.C."/>
            <person name="Glavina del Rio T."/>
            <person name="Hammon N."/>
            <person name="Israni S."/>
            <person name="Dalin E."/>
            <person name="Tice H."/>
            <person name="Pitluck S."/>
            <person name="Chertkov O."/>
            <person name="Brettin T."/>
            <person name="Bruce D."/>
            <person name="Han C."/>
            <person name="Schmutz J."/>
            <person name="Larimer F."/>
            <person name="Land M."/>
            <person name="Hauser L."/>
            <person name="Kyrpides N."/>
            <person name="Kim E."/>
            <person name="Richardson P."/>
            <person name="Mackenzie C."/>
            <person name="Choudhary M."/>
            <person name="Donohue T.J."/>
            <person name="Kaplan S."/>
        </authorList>
    </citation>
    <scope>NUCLEOTIDE SEQUENCE [LARGE SCALE GENOMIC DNA]</scope>
    <source>
        <strain evidence="2">ATCC 17025</strain>
    </source>
</reference>
<evidence type="ECO:0000313" key="2">
    <source>
        <dbReference type="EMBL" id="ABP69037.1"/>
    </source>
</evidence>
<dbReference type="HOGENOM" id="CLU_1748250_0_0_5"/>
<gene>
    <name evidence="2" type="ordered locus">Rsph17025_0126</name>
</gene>
<dbReference type="EMBL" id="CP000661">
    <property type="protein sequence ID" value="ABP69037.1"/>
    <property type="molecule type" value="Genomic_DNA"/>
</dbReference>
<evidence type="ECO:0000256" key="1">
    <source>
        <dbReference type="SAM" id="MobiDB-lite"/>
    </source>
</evidence>
<feature type="region of interest" description="Disordered" evidence="1">
    <location>
        <begin position="1"/>
        <end position="28"/>
    </location>
</feature>
<proteinExistence type="predicted"/>
<name>A4WNS3_CERS5</name>